<evidence type="ECO:0000256" key="6">
    <source>
        <dbReference type="ARBA" id="ARBA00023136"/>
    </source>
</evidence>
<feature type="transmembrane region" description="Helical" evidence="9">
    <location>
        <begin position="522"/>
        <end position="547"/>
    </location>
</feature>
<dbReference type="Proteomes" id="UP000837801">
    <property type="component" value="Unassembled WGS sequence"/>
</dbReference>
<dbReference type="GO" id="GO:0006457">
    <property type="term" value="P:protein folding"/>
    <property type="evidence" value="ECO:0007669"/>
    <property type="project" value="InterPro"/>
</dbReference>
<comment type="similarity">
    <text evidence="2 9">Belongs to the calreticulin family.</text>
</comment>
<proteinExistence type="inferred from homology"/>
<reference evidence="11" key="1">
    <citation type="submission" date="2022-03" db="EMBL/GenBank/DDBJ databases">
        <authorList>
            <person name="Legras J.-L."/>
            <person name="Devillers H."/>
            <person name="Grondin C."/>
        </authorList>
    </citation>
    <scope>NUCLEOTIDE SEQUENCE</scope>
    <source>
        <strain evidence="11">CLIB 1423</strain>
    </source>
</reference>
<dbReference type="InterPro" id="IPR013320">
    <property type="entry name" value="ConA-like_dom_sf"/>
</dbReference>
<dbReference type="SUPFAM" id="SSF49899">
    <property type="entry name" value="Concanavalin A-like lectins/glucanases"/>
    <property type="match status" value="1"/>
</dbReference>
<comment type="caution">
    <text evidence="11">The sequence shown here is derived from an EMBL/GenBank/DDBJ whole genome shotgun (WGS) entry which is preliminary data.</text>
</comment>
<evidence type="ECO:0000313" key="11">
    <source>
        <dbReference type="EMBL" id="CAH2355599.1"/>
    </source>
</evidence>
<organism evidence="11 12">
    <name type="scientific">[Candida] railenensis</name>
    <dbReference type="NCBI Taxonomy" id="45579"/>
    <lineage>
        <taxon>Eukaryota</taxon>
        <taxon>Fungi</taxon>
        <taxon>Dikarya</taxon>
        <taxon>Ascomycota</taxon>
        <taxon>Saccharomycotina</taxon>
        <taxon>Pichiomycetes</taxon>
        <taxon>Debaryomycetaceae</taxon>
        <taxon>Kurtzmaniella</taxon>
    </lineage>
</organism>
<dbReference type="PROSITE" id="PS00804">
    <property type="entry name" value="CALRETICULIN_2"/>
    <property type="match status" value="1"/>
</dbReference>
<name>A0A9P0W1F6_9ASCO</name>
<evidence type="ECO:0000256" key="10">
    <source>
        <dbReference type="SAM" id="MobiDB-lite"/>
    </source>
</evidence>
<evidence type="ECO:0000256" key="4">
    <source>
        <dbReference type="ARBA" id="ARBA00022824"/>
    </source>
</evidence>
<dbReference type="Pfam" id="PF00262">
    <property type="entry name" value="Calreticulin"/>
    <property type="match status" value="1"/>
</dbReference>
<evidence type="ECO:0000256" key="2">
    <source>
        <dbReference type="ARBA" id="ARBA00010983"/>
    </source>
</evidence>
<dbReference type="OrthoDB" id="1938156at2759"/>
<dbReference type="FunFam" id="2.10.250.10:FF:000001">
    <property type="entry name" value="Calnexin homolog"/>
    <property type="match status" value="1"/>
</dbReference>
<protein>
    <submittedName>
        <fullName evidence="11">Calnexin homolog</fullName>
    </submittedName>
</protein>
<dbReference type="GO" id="GO:0036503">
    <property type="term" value="P:ERAD pathway"/>
    <property type="evidence" value="ECO:0007669"/>
    <property type="project" value="TreeGrafter"/>
</dbReference>
<dbReference type="GO" id="GO:0051082">
    <property type="term" value="F:unfolded protein binding"/>
    <property type="evidence" value="ECO:0007669"/>
    <property type="project" value="InterPro"/>
</dbReference>
<dbReference type="EMBL" id="CAKXYY010000029">
    <property type="protein sequence ID" value="CAH2355599.1"/>
    <property type="molecule type" value="Genomic_DNA"/>
</dbReference>
<keyword evidence="7 9" id="KW-0143">Chaperone</keyword>
<dbReference type="PRINTS" id="PR00626">
    <property type="entry name" value="CALRETICULIN"/>
</dbReference>
<dbReference type="AlphaFoldDB" id="A0A9P0W1F6"/>
<gene>
    <name evidence="11" type="ORF">CLIB1423_29S00760</name>
</gene>
<dbReference type="PANTHER" id="PTHR11073:SF1">
    <property type="entry name" value="CALNEXIN 14D-RELATED"/>
    <property type="match status" value="1"/>
</dbReference>
<keyword evidence="5 9" id="KW-1133">Transmembrane helix</keyword>
<evidence type="ECO:0000256" key="1">
    <source>
        <dbReference type="ARBA" id="ARBA00004389"/>
    </source>
</evidence>
<dbReference type="InterPro" id="IPR018124">
    <property type="entry name" value="Calret/calnex_CS"/>
</dbReference>
<dbReference type="SUPFAM" id="SSF63887">
    <property type="entry name" value="P-domain of calnexin/calreticulin"/>
    <property type="match status" value="1"/>
</dbReference>
<feature type="region of interest" description="Disordered" evidence="10">
    <location>
        <begin position="556"/>
        <end position="596"/>
    </location>
</feature>
<dbReference type="GO" id="GO:0005789">
    <property type="term" value="C:endoplasmic reticulum membrane"/>
    <property type="evidence" value="ECO:0007669"/>
    <property type="project" value="UniProtKB-SubCell"/>
</dbReference>
<feature type="compositionally biased region" description="Basic and acidic residues" evidence="10">
    <location>
        <begin position="586"/>
        <end position="596"/>
    </location>
</feature>
<evidence type="ECO:0000256" key="7">
    <source>
        <dbReference type="ARBA" id="ARBA00023186"/>
    </source>
</evidence>
<dbReference type="GO" id="GO:0005509">
    <property type="term" value="F:calcium ion binding"/>
    <property type="evidence" value="ECO:0007669"/>
    <property type="project" value="InterPro"/>
</dbReference>
<keyword evidence="12" id="KW-1185">Reference proteome</keyword>
<evidence type="ECO:0000256" key="5">
    <source>
        <dbReference type="ARBA" id="ARBA00022989"/>
    </source>
</evidence>
<dbReference type="Gene3D" id="2.10.250.10">
    <property type="entry name" value="Calreticulin/calnexin, P domain"/>
    <property type="match status" value="1"/>
</dbReference>
<comment type="subcellular location">
    <subcellularLocation>
        <location evidence="1">Endoplasmic reticulum membrane</location>
        <topology evidence="1">Single-pass membrane protein</topology>
    </subcellularLocation>
</comment>
<keyword evidence="4 9" id="KW-0256">Endoplasmic reticulum</keyword>
<keyword evidence="6 9" id="KW-0472">Membrane</keyword>
<dbReference type="InterPro" id="IPR009033">
    <property type="entry name" value="Calreticulin/calnexin_P_dom_sf"/>
</dbReference>
<evidence type="ECO:0000256" key="9">
    <source>
        <dbReference type="RuleBase" id="RU362126"/>
    </source>
</evidence>
<dbReference type="InterPro" id="IPR001580">
    <property type="entry name" value="Calret/calnex"/>
</dbReference>
<accession>A0A9P0W1F6</accession>
<evidence type="ECO:0000313" key="12">
    <source>
        <dbReference type="Proteomes" id="UP000837801"/>
    </source>
</evidence>
<keyword evidence="8" id="KW-1015">Disulfide bond</keyword>
<feature type="disulfide bond" evidence="8">
    <location>
        <begin position="145"/>
        <end position="180"/>
    </location>
</feature>
<evidence type="ECO:0000256" key="3">
    <source>
        <dbReference type="ARBA" id="ARBA00022692"/>
    </source>
</evidence>
<dbReference type="Gene3D" id="2.60.120.200">
    <property type="match status" value="1"/>
</dbReference>
<dbReference type="PANTHER" id="PTHR11073">
    <property type="entry name" value="CALRETICULIN AND CALNEXIN"/>
    <property type="match status" value="1"/>
</dbReference>
<sequence length="596" mass="67628">MDHWSKFQVLCFVVKKMKLSTLLSIAVSLLLNYPDAAFAQDQAYVPFDKTKLDSSSFFEQFDYEALHESNWKVSHATKPDQSVYEGEWDLDTPTVFPGFVNDKALAVKTSAAYHAISYVLDNPFDNTDRDLVLQYEVKAEKGINCAGAYIKLLDAESVNESADNFSNRTPFQIMFGPDKCGESNKLQFIIRRENPLTGSIEEKVLTSPPLARSGKLSTLYTLILKKSQDFEIRINGRVAKAGNLVGDPSLLYPELNPSKESIDIHDVQPDDWDDDEYIPDPEITEKPADYDEKYYSHSIDDPKAVKPEDWDESEPEFIIDPQAEIPEDWDEEEDGDWEGPIIANPKCVSIGCGKWSPPSIPNPNYKGPWIRPVIPNPNYQGEWKPRTIPNPNYYEDLTPSNLKLIGGIGFELWTMENQIMFDNIYLGHSLEEAELIGNTTFIPKEILERKSHEANRPRAKNEPVPPPKSFEDLFSEESESSLSRFYFLISETLIAKYSKVESFYGEFRQSPLETVVNHPFKFVGYCIGFVFTFTLTFGLMSTVVYIVSGPVAIPEKQETSSSTLKEEKNYEEEVTPSAKSSGSKTTLKESKATRRR</sequence>
<evidence type="ECO:0000256" key="8">
    <source>
        <dbReference type="PIRSR" id="PIRSR601580-3"/>
    </source>
</evidence>
<keyword evidence="3 9" id="KW-0812">Transmembrane</keyword>